<name>A0A263BWR3_9BACI</name>
<dbReference type="Pfam" id="PF05975">
    <property type="entry name" value="EcsB"/>
    <property type="match status" value="1"/>
</dbReference>
<sequence length="401" mass="47821">MNEKNLWIHRAKTYWLQASRYIQYMLNSLIYTVIITVVIAAYYYAGWLKTLDSTFPYLFVLAILIASVLTVGKVRTFLREADKVFLLPFEHKLKPYFRLSLIYSTLFHLFYIGLLLLVLFPLYEKYDNATNEMYYISVVVVMMLKIWNLLMSWYIHLMNVRTLHRADLIVRFTINFLFVYFLLAQANILVIALMLMIMISLYMFYKNKFGKKDRILWEQLIKIEENSVASFYRLANLFTDVPHLKSKIKPRKVLTQLIKLLVRKEDGPFAYLYWRTFLRAGDYFGVYVRLLFIGSILILFIPNAYATIAIYFLFLYLSGFQLLSLWKHFDVKILINLYPISLEDRKKQFRNVFQILLIIQSILLSIVILLQTKNFLYELFAFVISVIIIMSYSRIVLKLKR</sequence>
<dbReference type="InterPro" id="IPR010288">
    <property type="entry name" value="EcsB_ABC"/>
</dbReference>
<reference evidence="3" key="1">
    <citation type="submission" date="2017-08" db="EMBL/GenBank/DDBJ databases">
        <authorList>
            <person name="Huang Z."/>
        </authorList>
    </citation>
    <scope>NUCLEOTIDE SEQUENCE [LARGE SCALE GENOMIC DNA]</scope>
    <source>
        <strain evidence="3">SA5d-4</strain>
    </source>
</reference>
<protein>
    <recommendedName>
        <fullName evidence="4">ABC transporter permease</fullName>
    </recommendedName>
</protein>
<feature type="transmembrane region" description="Helical" evidence="1">
    <location>
        <begin position="188"/>
        <end position="205"/>
    </location>
</feature>
<dbReference type="EMBL" id="NPIA01000001">
    <property type="protein sequence ID" value="OZM58155.1"/>
    <property type="molecule type" value="Genomic_DNA"/>
</dbReference>
<dbReference type="GO" id="GO:0016020">
    <property type="term" value="C:membrane"/>
    <property type="evidence" value="ECO:0007669"/>
    <property type="project" value="InterPro"/>
</dbReference>
<feature type="transmembrane region" description="Helical" evidence="1">
    <location>
        <begin position="376"/>
        <end position="397"/>
    </location>
</feature>
<accession>A0A263BWR3</accession>
<dbReference type="AlphaFoldDB" id="A0A263BWR3"/>
<keyword evidence="1" id="KW-1133">Transmembrane helix</keyword>
<feature type="transmembrane region" description="Helical" evidence="1">
    <location>
        <begin position="134"/>
        <end position="154"/>
    </location>
</feature>
<dbReference type="PIRSF" id="PIRSF037259">
    <property type="entry name" value="EcsB_ABC"/>
    <property type="match status" value="1"/>
</dbReference>
<feature type="transmembrane region" description="Helical" evidence="1">
    <location>
        <begin position="283"/>
        <end position="302"/>
    </location>
</feature>
<keyword evidence="1" id="KW-0472">Membrane</keyword>
<dbReference type="Proteomes" id="UP000217083">
    <property type="component" value="Unassembled WGS sequence"/>
</dbReference>
<keyword evidence="3" id="KW-1185">Reference proteome</keyword>
<feature type="transmembrane region" description="Helical" evidence="1">
    <location>
        <begin position="166"/>
        <end position="182"/>
    </location>
</feature>
<evidence type="ECO:0000313" key="3">
    <source>
        <dbReference type="Proteomes" id="UP000217083"/>
    </source>
</evidence>
<feature type="transmembrane region" description="Helical" evidence="1">
    <location>
        <begin position="21"/>
        <end position="45"/>
    </location>
</feature>
<evidence type="ECO:0000313" key="2">
    <source>
        <dbReference type="EMBL" id="OZM58155.1"/>
    </source>
</evidence>
<gene>
    <name evidence="2" type="ORF">CIB95_00835</name>
</gene>
<comment type="caution">
    <text evidence="2">The sequence shown here is derived from an EMBL/GenBank/DDBJ whole genome shotgun (WGS) entry which is preliminary data.</text>
</comment>
<proteinExistence type="predicted"/>
<feature type="transmembrane region" description="Helical" evidence="1">
    <location>
        <begin position="352"/>
        <end position="370"/>
    </location>
</feature>
<keyword evidence="1" id="KW-0812">Transmembrane</keyword>
<feature type="transmembrane region" description="Helical" evidence="1">
    <location>
        <begin position="57"/>
        <end position="78"/>
    </location>
</feature>
<evidence type="ECO:0008006" key="4">
    <source>
        <dbReference type="Google" id="ProtNLM"/>
    </source>
</evidence>
<feature type="transmembrane region" description="Helical" evidence="1">
    <location>
        <begin position="308"/>
        <end position="326"/>
    </location>
</feature>
<organism evidence="2 3">
    <name type="scientific">Lottiidibacillus patelloidae</name>
    <dbReference type="NCBI Taxonomy" id="2670334"/>
    <lineage>
        <taxon>Bacteria</taxon>
        <taxon>Bacillati</taxon>
        <taxon>Bacillota</taxon>
        <taxon>Bacilli</taxon>
        <taxon>Bacillales</taxon>
        <taxon>Bacillaceae</taxon>
        <taxon>Lottiidibacillus</taxon>
    </lineage>
</organism>
<evidence type="ECO:0000256" key="1">
    <source>
        <dbReference type="SAM" id="Phobius"/>
    </source>
</evidence>
<feature type="transmembrane region" description="Helical" evidence="1">
    <location>
        <begin position="99"/>
        <end position="122"/>
    </location>
</feature>
<reference evidence="2 3" key="2">
    <citation type="submission" date="2017-09" db="EMBL/GenBank/DDBJ databases">
        <title>Bacillus patelloidae sp. nov., isolated from the intestinal tract of a marine limpet.</title>
        <authorList>
            <person name="Liu R."/>
            <person name="Dong C."/>
            <person name="Shao Z."/>
        </authorList>
    </citation>
    <scope>NUCLEOTIDE SEQUENCE [LARGE SCALE GENOMIC DNA]</scope>
    <source>
        <strain evidence="2 3">SA5d-4</strain>
    </source>
</reference>
<dbReference type="RefSeq" id="WP_094920591.1">
    <property type="nucleotide sequence ID" value="NZ_NPIA01000001.1"/>
</dbReference>